<dbReference type="InterPro" id="IPR038404">
    <property type="entry name" value="TRAP_DctP_sf"/>
</dbReference>
<feature type="signal peptide" evidence="2">
    <location>
        <begin position="1"/>
        <end position="28"/>
    </location>
</feature>
<dbReference type="Gene3D" id="3.40.190.170">
    <property type="entry name" value="Bacterial extracellular solute-binding protein, family 7"/>
    <property type="match status" value="1"/>
</dbReference>
<accession>A0AAE3VLG8</accession>
<reference evidence="3" key="1">
    <citation type="submission" date="2023-07" db="EMBL/GenBank/DDBJ databases">
        <title>Genomic Encyclopedia of Type Strains, Phase IV (KMG-IV): sequencing the most valuable type-strain genomes for metagenomic binning, comparative biology and taxonomic classification.</title>
        <authorList>
            <person name="Goeker M."/>
        </authorList>
    </citation>
    <scope>NUCLEOTIDE SEQUENCE</scope>
    <source>
        <strain evidence="3">DSM 21202</strain>
    </source>
</reference>
<keyword evidence="1 2" id="KW-0732">Signal</keyword>
<dbReference type="AlphaFoldDB" id="A0AAE3VLG8"/>
<feature type="chain" id="PRO_5041953974" evidence="2">
    <location>
        <begin position="29"/>
        <end position="344"/>
    </location>
</feature>
<gene>
    <name evidence="3" type="ORF">J2S73_000647</name>
</gene>
<evidence type="ECO:0000313" key="4">
    <source>
        <dbReference type="Proteomes" id="UP001229244"/>
    </source>
</evidence>
<evidence type="ECO:0000313" key="3">
    <source>
        <dbReference type="EMBL" id="MDQ0314210.1"/>
    </source>
</evidence>
<evidence type="ECO:0000256" key="2">
    <source>
        <dbReference type="SAM" id="SignalP"/>
    </source>
</evidence>
<organism evidence="3 4">
    <name type="scientific">Amorphus orientalis</name>
    <dbReference type="NCBI Taxonomy" id="649198"/>
    <lineage>
        <taxon>Bacteria</taxon>
        <taxon>Pseudomonadati</taxon>
        <taxon>Pseudomonadota</taxon>
        <taxon>Alphaproteobacteria</taxon>
        <taxon>Hyphomicrobiales</taxon>
        <taxon>Amorphaceae</taxon>
        <taxon>Amorphus</taxon>
    </lineage>
</organism>
<protein>
    <submittedName>
        <fullName evidence="3">TRAP-type C4-dicarboxylate transport system substrate-binding protein</fullName>
    </submittedName>
</protein>
<dbReference type="CDD" id="cd13665">
    <property type="entry name" value="PBP2_TRAP_Dctp3_4"/>
    <property type="match status" value="1"/>
</dbReference>
<dbReference type="PANTHER" id="PTHR33376">
    <property type="match status" value="1"/>
</dbReference>
<dbReference type="InterPro" id="IPR018389">
    <property type="entry name" value="DctP_fam"/>
</dbReference>
<evidence type="ECO:0000256" key="1">
    <source>
        <dbReference type="ARBA" id="ARBA00022729"/>
    </source>
</evidence>
<dbReference type="EMBL" id="JAUSUL010000001">
    <property type="protein sequence ID" value="MDQ0314210.1"/>
    <property type="molecule type" value="Genomic_DNA"/>
</dbReference>
<dbReference type="Pfam" id="PF03480">
    <property type="entry name" value="DctP"/>
    <property type="match status" value="1"/>
</dbReference>
<dbReference type="Proteomes" id="UP001229244">
    <property type="component" value="Unassembled WGS sequence"/>
</dbReference>
<keyword evidence="4" id="KW-1185">Reference proteome</keyword>
<dbReference type="GO" id="GO:0055085">
    <property type="term" value="P:transmembrane transport"/>
    <property type="evidence" value="ECO:0007669"/>
    <property type="project" value="InterPro"/>
</dbReference>
<comment type="caution">
    <text evidence="3">The sequence shown here is derived from an EMBL/GenBank/DDBJ whole genome shotgun (WGS) entry which is preliminary data.</text>
</comment>
<sequence>MSVLGKTLRTGALALAVCTAAAVGQADAQTTLRVSNWLPPGHPLMTDIIGPWGEKVEEVTDGRVKVEVMQAPIGKPPAQYDLIRNGAADVAYGVHGYTPNRFGLTSLVELPFLSNTSEALSVAYWRVFEEYLKEANEHEGVKVVTLFTHGPGEIYTTQDAVTSADQLNGAKYRVGGGLANMVAQKLGIVPVSAPSPQVYEILSNGVADGILFPAESVPFFKIDTVIKNGTSVDGGLYNTSFFIIMNQRTWDGLSEEDQKAIDEVSGETLARIAGQAWDNADTAGVEKMKSEGIEIIEADDAFMSALQEKLAGIDSVFLDAAKEKGIDGEAALKMLKEEVAKESK</sequence>
<dbReference type="PANTHER" id="PTHR33376:SF15">
    <property type="entry name" value="BLL6794 PROTEIN"/>
    <property type="match status" value="1"/>
</dbReference>
<dbReference type="RefSeq" id="WP_306883985.1">
    <property type="nucleotide sequence ID" value="NZ_JAUSUL010000001.1"/>
</dbReference>
<proteinExistence type="predicted"/>
<name>A0AAE3VLG8_9HYPH</name>
<dbReference type="NCBIfam" id="NF037995">
    <property type="entry name" value="TRAP_S1"/>
    <property type="match status" value="1"/>
</dbReference>